<dbReference type="Pfam" id="PF00501">
    <property type="entry name" value="AMP-binding"/>
    <property type="match status" value="1"/>
</dbReference>
<protein>
    <recommendedName>
        <fullName evidence="1">AMP-dependent synthetase/ligase domain-containing protein</fullName>
    </recommendedName>
</protein>
<dbReference type="InterPro" id="IPR010071">
    <property type="entry name" value="AA_adenyl_dom"/>
</dbReference>
<dbReference type="PANTHER" id="PTHR45527">
    <property type="entry name" value="NONRIBOSOMAL PEPTIDE SYNTHETASE"/>
    <property type="match status" value="1"/>
</dbReference>
<dbReference type="SUPFAM" id="SSF56801">
    <property type="entry name" value="Acetyl-CoA synthetase-like"/>
    <property type="match status" value="1"/>
</dbReference>
<comment type="caution">
    <text evidence="2">The sequence shown here is derived from an EMBL/GenBank/DDBJ whole genome shotgun (WGS) entry which is preliminary data.</text>
</comment>
<gene>
    <name evidence="2" type="ORF">BZM27_27365</name>
</gene>
<dbReference type="Gene3D" id="2.30.38.10">
    <property type="entry name" value="Luciferase, Domain 3"/>
    <property type="match status" value="1"/>
</dbReference>
<dbReference type="Gene3D" id="3.30.300.30">
    <property type="match status" value="1"/>
</dbReference>
<accession>A0A4R0XGY5</accession>
<dbReference type="InterPro" id="IPR000873">
    <property type="entry name" value="AMP-dep_synth/lig_dom"/>
</dbReference>
<evidence type="ECO:0000313" key="2">
    <source>
        <dbReference type="EMBL" id="TCG06289.1"/>
    </source>
</evidence>
<evidence type="ECO:0000259" key="1">
    <source>
        <dbReference type="Pfam" id="PF00501"/>
    </source>
</evidence>
<dbReference type="InterPro" id="IPR020845">
    <property type="entry name" value="AMP-binding_CS"/>
</dbReference>
<dbReference type="PRINTS" id="PR00154">
    <property type="entry name" value="AMPBINDING"/>
</dbReference>
<reference evidence="2 3" key="1">
    <citation type="submission" date="2017-02" db="EMBL/GenBank/DDBJ databases">
        <title>Paraburkholderia sophoroidis sp. nov. and Paraburkholderia steynii sp. nov. rhizobial symbionts of the fynbos legume Hypocalyptus sophoroides.</title>
        <authorList>
            <person name="Steenkamp E.T."/>
            <person name="Beukes C.W."/>
            <person name="Van Zyl E."/>
            <person name="Avontuur J."/>
            <person name="Chan W.Y."/>
            <person name="Hassen A."/>
            <person name="Palmer M."/>
            <person name="Mthombeni L."/>
            <person name="Phalane F."/>
            <person name="Sereme K."/>
            <person name="Venter S.N."/>
        </authorList>
    </citation>
    <scope>NUCLEOTIDE SEQUENCE [LARGE SCALE GENOMIC DNA]</scope>
    <source>
        <strain evidence="2 3">HC1.1ba</strain>
    </source>
</reference>
<dbReference type="GO" id="GO:0043041">
    <property type="term" value="P:amino acid activation for nonribosomal peptide biosynthetic process"/>
    <property type="evidence" value="ECO:0007669"/>
    <property type="project" value="TreeGrafter"/>
</dbReference>
<dbReference type="NCBIfam" id="TIGR01733">
    <property type="entry name" value="AA-adenyl-dom"/>
    <property type="match status" value="1"/>
</dbReference>
<keyword evidence="3" id="KW-1185">Reference proteome</keyword>
<proteinExistence type="predicted"/>
<dbReference type="CDD" id="cd12117">
    <property type="entry name" value="A_NRPS_Srf_like"/>
    <property type="match status" value="1"/>
</dbReference>
<dbReference type="AlphaFoldDB" id="A0A4R0XGY5"/>
<dbReference type="InterPro" id="IPR045851">
    <property type="entry name" value="AMP-bd_C_sf"/>
</dbReference>
<dbReference type="Proteomes" id="UP000294200">
    <property type="component" value="Unassembled WGS sequence"/>
</dbReference>
<name>A0A4R0XGY5_9BURK</name>
<dbReference type="GO" id="GO:0031177">
    <property type="term" value="F:phosphopantetheine binding"/>
    <property type="evidence" value="ECO:0007669"/>
    <property type="project" value="TreeGrafter"/>
</dbReference>
<dbReference type="InterPro" id="IPR020459">
    <property type="entry name" value="AMP-binding"/>
</dbReference>
<dbReference type="PROSITE" id="PS00455">
    <property type="entry name" value="AMP_BINDING"/>
    <property type="match status" value="1"/>
</dbReference>
<dbReference type="EMBL" id="MWML01000116">
    <property type="protein sequence ID" value="TCG06289.1"/>
    <property type="molecule type" value="Genomic_DNA"/>
</dbReference>
<evidence type="ECO:0000313" key="3">
    <source>
        <dbReference type="Proteomes" id="UP000294200"/>
    </source>
</evidence>
<dbReference type="GO" id="GO:0005737">
    <property type="term" value="C:cytoplasm"/>
    <property type="evidence" value="ECO:0007669"/>
    <property type="project" value="TreeGrafter"/>
</dbReference>
<dbReference type="PANTHER" id="PTHR45527:SF1">
    <property type="entry name" value="FATTY ACID SYNTHASE"/>
    <property type="match status" value="1"/>
</dbReference>
<feature type="domain" description="AMP-dependent synthetase/ligase" evidence="1">
    <location>
        <begin position="19"/>
        <end position="367"/>
    </location>
</feature>
<dbReference type="Gene3D" id="3.40.50.980">
    <property type="match status" value="2"/>
</dbReference>
<dbReference type="GO" id="GO:0044550">
    <property type="term" value="P:secondary metabolite biosynthetic process"/>
    <property type="evidence" value="ECO:0007669"/>
    <property type="project" value="TreeGrafter"/>
</dbReference>
<sequence>MSDLPGGAGHGPGVAARFDAVCGEFGDHLAVIDQTGEESYAALGERSARLASVLATMGLGQGDRCAIMVPRSRDTLALMLAILRVGAVYVPLDPAYPKAQLDFIVADCLPKLIVAEGAALASVGDLNGVLIDLADIVASSAAVDPAPLHPTDPDDPAYIMYTSGSTGKPKGVIVPHRAILRLVQGQTFTALSSETRFLNLAPLAFDASTLEIWGPLLNGGSAAIINEVQPSLDTIASEMARLGVTSAWFTAGLFNALADYRLEAFLPLKEVLTGGDVLSPVHIRKVMEAHPELQIVNGYGPTENTTFTCCYRIPRDSEASTHGDAIPIGDAIAGTRVYIVDDKLVPVGDGEVGELVTGGDGVALGYLNRPELTAEKFIDDVFTPGGKLYRTGDLVRRRADGAIDFLGRNDRQIKIAGKRIELDEIEHALRVAPGVADAAVAAFEGRRGKSIAGFVKADVADAALPPSSSTGCARI</sequence>
<organism evidence="2 3">
    <name type="scientific">Paraburkholderia steynii</name>
    <dbReference type="NCBI Taxonomy" id="1245441"/>
    <lineage>
        <taxon>Bacteria</taxon>
        <taxon>Pseudomonadati</taxon>
        <taxon>Pseudomonadota</taxon>
        <taxon>Betaproteobacteria</taxon>
        <taxon>Burkholderiales</taxon>
        <taxon>Burkholderiaceae</taxon>
        <taxon>Paraburkholderia</taxon>
    </lineage>
</organism>